<dbReference type="Proteomes" id="UP001300745">
    <property type="component" value="Unassembled WGS sequence"/>
</dbReference>
<reference evidence="2 3" key="1">
    <citation type="submission" date="2022-11" db="EMBL/GenBank/DDBJ databases">
        <title>Mycobacterium sp. nov.</title>
        <authorList>
            <person name="Papic B."/>
            <person name="Spicic S."/>
            <person name="Duvnjak S."/>
        </authorList>
    </citation>
    <scope>NUCLEOTIDE SEQUENCE [LARGE SCALE GENOMIC DNA]</scope>
    <source>
        <strain evidence="2 3">CVI_P4</strain>
    </source>
</reference>
<gene>
    <name evidence="2" type="ORF">ORI27_09840</name>
</gene>
<feature type="chain" id="PRO_5045288438" description="DUF732 domain-containing protein" evidence="1">
    <location>
        <begin position="31"/>
        <end position="104"/>
    </location>
</feature>
<name>A0ABT3SCA5_9MYCO</name>
<evidence type="ECO:0008006" key="4">
    <source>
        <dbReference type="Google" id="ProtNLM"/>
    </source>
</evidence>
<protein>
    <recommendedName>
        <fullName evidence="4">DUF732 domain-containing protein</fullName>
    </recommendedName>
</protein>
<proteinExistence type="predicted"/>
<comment type="caution">
    <text evidence="2">The sequence shown here is derived from an EMBL/GenBank/DDBJ whole genome shotgun (WGS) entry which is preliminary data.</text>
</comment>
<keyword evidence="3" id="KW-1185">Reference proteome</keyword>
<dbReference type="EMBL" id="JAPJDO010000006">
    <property type="protein sequence ID" value="MCX2937002.1"/>
    <property type="molecule type" value="Genomic_DNA"/>
</dbReference>
<organism evidence="2 3">
    <name type="scientific">Mycobacterium pinniadriaticum</name>
    <dbReference type="NCBI Taxonomy" id="2994102"/>
    <lineage>
        <taxon>Bacteria</taxon>
        <taxon>Bacillati</taxon>
        <taxon>Actinomycetota</taxon>
        <taxon>Actinomycetes</taxon>
        <taxon>Mycobacteriales</taxon>
        <taxon>Mycobacteriaceae</taxon>
        <taxon>Mycobacterium</taxon>
    </lineage>
</organism>
<accession>A0ABT3SCA5</accession>
<dbReference type="RefSeq" id="WP_265996569.1">
    <property type="nucleotide sequence ID" value="NZ_JAPJDN010000006.1"/>
</dbReference>
<sequence length="104" mass="11347">MSVRRHLVASTLLALAAPLAQIPISPHATADPVTPLSAAEDEYLVRVREVFSQYRDPTEFRSDGELLSLGRLVCDQRRNGLVGYEATLVTPAVVQLALVYLCPS</sequence>
<evidence type="ECO:0000313" key="3">
    <source>
        <dbReference type="Proteomes" id="UP001300745"/>
    </source>
</evidence>
<evidence type="ECO:0000256" key="1">
    <source>
        <dbReference type="SAM" id="SignalP"/>
    </source>
</evidence>
<keyword evidence="1" id="KW-0732">Signal</keyword>
<feature type="signal peptide" evidence="1">
    <location>
        <begin position="1"/>
        <end position="30"/>
    </location>
</feature>
<evidence type="ECO:0000313" key="2">
    <source>
        <dbReference type="EMBL" id="MCX2937002.1"/>
    </source>
</evidence>